<protein>
    <recommendedName>
        <fullName evidence="2">CbbX AAA lid domain-containing protein</fullName>
    </recommendedName>
</protein>
<evidence type="ECO:0000313" key="3">
    <source>
        <dbReference type="EMBL" id="GLH99345.1"/>
    </source>
</evidence>
<accession>A0ABQ5R1A1</accession>
<sequence length="110" mass="11802">MAAEGEAAGATGTAHGGRRGSSRPIRVADGPARLHAQAERTRSDLLAYYAQLPRGEGFGNGREARRTFETMVAEHANRLARSGTHTAEELTTLLPEDLPDEWTDRSAAMA</sequence>
<reference evidence="3" key="1">
    <citation type="submission" date="2022-12" db="EMBL/GenBank/DDBJ databases">
        <title>New Phytohabitans aurantiacus sp. RD004123 nov., an actinomycete isolated from soil.</title>
        <authorList>
            <person name="Triningsih D.W."/>
            <person name="Harunari E."/>
            <person name="Igarashi Y."/>
        </authorList>
    </citation>
    <scope>NUCLEOTIDE SEQUENCE</scope>
    <source>
        <strain evidence="3">RD004123</strain>
    </source>
</reference>
<comment type="caution">
    <text evidence="3">The sequence shown here is derived from an EMBL/GenBank/DDBJ whole genome shotgun (WGS) entry which is preliminary data.</text>
</comment>
<evidence type="ECO:0000256" key="1">
    <source>
        <dbReference type="SAM" id="MobiDB-lite"/>
    </source>
</evidence>
<dbReference type="Proteomes" id="UP001144280">
    <property type="component" value="Unassembled WGS sequence"/>
</dbReference>
<dbReference type="RefSeq" id="WP_281898928.1">
    <property type="nucleotide sequence ID" value="NZ_BSDI01000022.1"/>
</dbReference>
<evidence type="ECO:0000259" key="2">
    <source>
        <dbReference type="Pfam" id="PF17866"/>
    </source>
</evidence>
<proteinExistence type="predicted"/>
<gene>
    <name evidence="3" type="ORF">Pa4123_46200</name>
</gene>
<feature type="domain" description="CbbX AAA lid" evidence="2">
    <location>
        <begin position="41"/>
        <end position="98"/>
    </location>
</feature>
<feature type="compositionally biased region" description="Low complexity" evidence="1">
    <location>
        <begin position="1"/>
        <end position="13"/>
    </location>
</feature>
<organism evidence="3 4">
    <name type="scientific">Phytohabitans aurantiacus</name>
    <dbReference type="NCBI Taxonomy" id="3016789"/>
    <lineage>
        <taxon>Bacteria</taxon>
        <taxon>Bacillati</taxon>
        <taxon>Actinomycetota</taxon>
        <taxon>Actinomycetes</taxon>
        <taxon>Micromonosporales</taxon>
        <taxon>Micromonosporaceae</taxon>
    </lineage>
</organism>
<evidence type="ECO:0000313" key="4">
    <source>
        <dbReference type="Proteomes" id="UP001144280"/>
    </source>
</evidence>
<name>A0ABQ5R1A1_9ACTN</name>
<dbReference type="InterPro" id="IPR041627">
    <property type="entry name" value="AAA_lid_6"/>
</dbReference>
<dbReference type="EMBL" id="BSDI01000022">
    <property type="protein sequence ID" value="GLH99345.1"/>
    <property type="molecule type" value="Genomic_DNA"/>
</dbReference>
<keyword evidence="4" id="KW-1185">Reference proteome</keyword>
<dbReference type="Pfam" id="PF17866">
    <property type="entry name" value="AAA_lid_6"/>
    <property type="match status" value="1"/>
</dbReference>
<feature type="region of interest" description="Disordered" evidence="1">
    <location>
        <begin position="1"/>
        <end position="31"/>
    </location>
</feature>
<dbReference type="Gene3D" id="1.10.8.60">
    <property type="match status" value="1"/>
</dbReference>